<evidence type="ECO:0000313" key="8">
    <source>
        <dbReference type="Proteomes" id="UP000694404"/>
    </source>
</evidence>
<dbReference type="GeneTree" id="ENSGT00940000164395"/>
<organism evidence="7 8">
    <name type="scientific">Chelonoidis abingdonii</name>
    <name type="common">Abingdon island giant tortoise</name>
    <name type="synonym">Testudo abingdonii</name>
    <dbReference type="NCBI Taxonomy" id="106734"/>
    <lineage>
        <taxon>Eukaryota</taxon>
        <taxon>Metazoa</taxon>
        <taxon>Chordata</taxon>
        <taxon>Craniata</taxon>
        <taxon>Vertebrata</taxon>
        <taxon>Euteleostomi</taxon>
        <taxon>Archelosauria</taxon>
        <taxon>Testudinata</taxon>
        <taxon>Testudines</taxon>
        <taxon>Cryptodira</taxon>
        <taxon>Durocryptodira</taxon>
        <taxon>Testudinoidea</taxon>
        <taxon>Testudinidae</taxon>
        <taxon>Chelonoidis</taxon>
    </lineage>
</organism>
<comment type="similarity">
    <text evidence="2">Belongs to the CNF-like-inhibitor family.</text>
</comment>
<comment type="subcellular location">
    <subcellularLocation>
        <location evidence="1">Secreted</location>
    </subcellularLocation>
</comment>
<evidence type="ECO:0000256" key="1">
    <source>
        <dbReference type="ARBA" id="ARBA00004613"/>
    </source>
</evidence>
<dbReference type="Pfam" id="PF00021">
    <property type="entry name" value="UPAR_LY6"/>
    <property type="match status" value="1"/>
</dbReference>
<reference evidence="7" key="2">
    <citation type="submission" date="2025-09" db="UniProtKB">
        <authorList>
            <consortium name="Ensembl"/>
        </authorList>
    </citation>
    <scope>IDENTIFICATION</scope>
</reference>
<dbReference type="Pfam" id="PF02988">
    <property type="entry name" value="PLA2_inh"/>
    <property type="match status" value="1"/>
</dbReference>
<evidence type="ECO:0000256" key="3">
    <source>
        <dbReference type="ARBA" id="ARBA00022525"/>
    </source>
</evidence>
<dbReference type="GO" id="GO:0030154">
    <property type="term" value="P:cell differentiation"/>
    <property type="evidence" value="ECO:0007669"/>
    <property type="project" value="UniProtKB-ARBA"/>
</dbReference>
<protein>
    <recommendedName>
        <fullName evidence="9">Phospholipase A2 inhibitor and Ly6/PLAUR domain-containing protein-like</fullName>
    </recommendedName>
</protein>
<name>A0A8C0G175_CHEAB</name>
<sequence>MSHGCCCAEGSYGVGVEGELISFFSSYAVGMKQQIIIKGCATSSNCTAGPLTMNFGNRVTIRSGTTCCMGDACRTTTVTVPPANTRPNGRRCPACISVLYAQCNEETIQCTGADTRCIEVAGTVTFGNFRSFTLRLFFLCCLFWSQFRASLCSSAVISGAPALRSSLPVYNTIKSLLARDTKILLPVKG</sequence>
<dbReference type="Gene3D" id="2.10.60.10">
    <property type="entry name" value="CD59"/>
    <property type="match status" value="2"/>
</dbReference>
<dbReference type="AlphaFoldDB" id="A0A8C0G175"/>
<evidence type="ECO:0000313" key="7">
    <source>
        <dbReference type="Ensembl" id="ENSCABP00000001972.1"/>
    </source>
</evidence>
<dbReference type="InterPro" id="IPR016054">
    <property type="entry name" value="LY6_UPA_recep-like"/>
</dbReference>
<dbReference type="OMA" id="TENTCAM"/>
<evidence type="ECO:0000259" key="6">
    <source>
        <dbReference type="Pfam" id="PF02988"/>
    </source>
</evidence>
<dbReference type="PANTHER" id="PTHR20914">
    <property type="entry name" value="LY6/PLAUR DOMAIN-CONTAINING PROTEIN 8"/>
    <property type="match status" value="1"/>
</dbReference>
<dbReference type="Ensembl" id="ENSCABT00000002133.1">
    <property type="protein sequence ID" value="ENSCABP00000001972.1"/>
    <property type="gene ID" value="ENSCABG00000001577.1"/>
</dbReference>
<feature type="domain" description="UPAR/Ly6" evidence="5">
    <location>
        <begin position="88"/>
        <end position="128"/>
    </location>
</feature>
<evidence type="ECO:0000256" key="2">
    <source>
        <dbReference type="ARBA" id="ARBA00006570"/>
    </source>
</evidence>
<dbReference type="Proteomes" id="UP000694404">
    <property type="component" value="Unplaced"/>
</dbReference>
<evidence type="ECO:0008006" key="9">
    <source>
        <dbReference type="Google" id="ProtNLM"/>
    </source>
</evidence>
<keyword evidence="4" id="KW-1015">Disulfide bond</keyword>
<dbReference type="InterPro" id="IPR050918">
    <property type="entry name" value="CNF-like_PLA2_Inhibitor"/>
</dbReference>
<keyword evidence="8" id="KW-1185">Reference proteome</keyword>
<proteinExistence type="inferred from homology"/>
<evidence type="ECO:0000256" key="4">
    <source>
        <dbReference type="ARBA" id="ARBA00023157"/>
    </source>
</evidence>
<feature type="domain" description="Phospholipase A2 inhibitor N-terminal" evidence="6">
    <location>
        <begin position="34"/>
        <end position="75"/>
    </location>
</feature>
<reference evidence="7" key="1">
    <citation type="submission" date="2025-08" db="UniProtKB">
        <authorList>
            <consortium name="Ensembl"/>
        </authorList>
    </citation>
    <scope>IDENTIFICATION</scope>
</reference>
<accession>A0A8C0G175</accession>
<dbReference type="GO" id="GO:0005576">
    <property type="term" value="C:extracellular region"/>
    <property type="evidence" value="ECO:0007669"/>
    <property type="project" value="UniProtKB-SubCell"/>
</dbReference>
<dbReference type="InterPro" id="IPR004126">
    <property type="entry name" value="PLipase_A2_inh_N"/>
</dbReference>
<keyword evidence="3" id="KW-0964">Secreted</keyword>
<dbReference type="PANTHER" id="PTHR20914:SF30">
    <property type="entry name" value="LY6_PLAUR DOMAIN CONTAINING 9"/>
    <property type="match status" value="1"/>
</dbReference>
<dbReference type="GO" id="GO:0004859">
    <property type="term" value="F:phospholipase inhibitor activity"/>
    <property type="evidence" value="ECO:0007669"/>
    <property type="project" value="InterPro"/>
</dbReference>
<evidence type="ECO:0000259" key="5">
    <source>
        <dbReference type="Pfam" id="PF00021"/>
    </source>
</evidence>
<dbReference type="InterPro" id="IPR045860">
    <property type="entry name" value="Snake_toxin-like_sf"/>
</dbReference>